<dbReference type="HOGENOM" id="CLU_1195981_0_0_1"/>
<evidence type="ECO:0000256" key="1">
    <source>
        <dbReference type="SAM" id="MobiDB-lite"/>
    </source>
</evidence>
<sequence>MFAYKRELVFVLLVHKHVHATKLMSRIDIDSRFHLLSDHHDEPLISTANDSESNDKFSSNNSSSNSPSPSPTCSMSHQFSQPPMHTSPAPSTSSTKPAARQPKSLHLHHYHSTSLSKPSSNSPSPSVACSAGNANPLKNAFDSLLPYYQHYKIPLSLGHSTRRNSICIPQISRLATKSTSGVNLLSQSTSNLYDGPGNISSARLKFTRGSLGHSTPNLSHCSTILTREWAKF</sequence>
<dbReference type="KEGG" id="hro:HELRODRAFT_175102"/>
<evidence type="ECO:0000313" key="2">
    <source>
        <dbReference type="EMBL" id="ESO01075.1"/>
    </source>
</evidence>
<feature type="compositionally biased region" description="Low complexity" evidence="1">
    <location>
        <begin position="112"/>
        <end position="129"/>
    </location>
</feature>
<dbReference type="RefSeq" id="XP_009020787.1">
    <property type="nucleotide sequence ID" value="XM_009022539.1"/>
</dbReference>
<dbReference type="EMBL" id="KB096830">
    <property type="protein sequence ID" value="ESO01075.1"/>
    <property type="molecule type" value="Genomic_DNA"/>
</dbReference>
<organism evidence="3 4">
    <name type="scientific">Helobdella robusta</name>
    <name type="common">Californian leech</name>
    <dbReference type="NCBI Taxonomy" id="6412"/>
    <lineage>
        <taxon>Eukaryota</taxon>
        <taxon>Metazoa</taxon>
        <taxon>Spiralia</taxon>
        <taxon>Lophotrochozoa</taxon>
        <taxon>Annelida</taxon>
        <taxon>Clitellata</taxon>
        <taxon>Hirudinea</taxon>
        <taxon>Rhynchobdellida</taxon>
        <taxon>Glossiphoniidae</taxon>
        <taxon>Helobdella</taxon>
    </lineage>
</organism>
<protein>
    <submittedName>
        <fullName evidence="2 3">Uncharacterized protein</fullName>
    </submittedName>
</protein>
<evidence type="ECO:0000313" key="4">
    <source>
        <dbReference type="Proteomes" id="UP000015101"/>
    </source>
</evidence>
<dbReference type="InParanoid" id="T1F8U9"/>
<accession>T1F8U9</accession>
<name>T1F8U9_HELRO</name>
<dbReference type="EnsemblMetazoa" id="HelroT175102">
    <property type="protein sequence ID" value="HelroP175102"/>
    <property type="gene ID" value="HelroG175102"/>
</dbReference>
<evidence type="ECO:0000313" key="3">
    <source>
        <dbReference type="EnsemblMetazoa" id="HelroP175102"/>
    </source>
</evidence>
<proteinExistence type="predicted"/>
<dbReference type="AlphaFoldDB" id="T1F8U9"/>
<reference evidence="2 4" key="2">
    <citation type="journal article" date="2013" name="Nature">
        <title>Insights into bilaterian evolution from three spiralian genomes.</title>
        <authorList>
            <person name="Simakov O."/>
            <person name="Marletaz F."/>
            <person name="Cho S.J."/>
            <person name="Edsinger-Gonzales E."/>
            <person name="Havlak P."/>
            <person name="Hellsten U."/>
            <person name="Kuo D.H."/>
            <person name="Larsson T."/>
            <person name="Lv J."/>
            <person name="Arendt D."/>
            <person name="Savage R."/>
            <person name="Osoegawa K."/>
            <person name="de Jong P."/>
            <person name="Grimwood J."/>
            <person name="Chapman J.A."/>
            <person name="Shapiro H."/>
            <person name="Aerts A."/>
            <person name="Otillar R.P."/>
            <person name="Terry A.Y."/>
            <person name="Boore J.L."/>
            <person name="Grigoriev I.V."/>
            <person name="Lindberg D.R."/>
            <person name="Seaver E.C."/>
            <person name="Weisblat D.A."/>
            <person name="Putnam N.H."/>
            <person name="Rokhsar D.S."/>
        </authorList>
    </citation>
    <scope>NUCLEOTIDE SEQUENCE</scope>
</reference>
<dbReference type="CTD" id="20205248"/>
<dbReference type="Proteomes" id="UP000015101">
    <property type="component" value="Unassembled WGS sequence"/>
</dbReference>
<feature type="compositionally biased region" description="Low complexity" evidence="1">
    <location>
        <begin position="86"/>
        <end position="99"/>
    </location>
</feature>
<feature type="compositionally biased region" description="Low complexity" evidence="1">
    <location>
        <begin position="56"/>
        <end position="76"/>
    </location>
</feature>
<reference evidence="3" key="3">
    <citation type="submission" date="2015-06" db="UniProtKB">
        <authorList>
            <consortium name="EnsemblMetazoa"/>
        </authorList>
    </citation>
    <scope>IDENTIFICATION</scope>
</reference>
<gene>
    <name evidence="3" type="primary">20205248</name>
    <name evidence="2" type="ORF">HELRODRAFT_175102</name>
</gene>
<feature type="region of interest" description="Disordered" evidence="1">
    <location>
        <begin position="44"/>
        <end position="129"/>
    </location>
</feature>
<reference evidence="4" key="1">
    <citation type="submission" date="2012-12" db="EMBL/GenBank/DDBJ databases">
        <authorList>
            <person name="Hellsten U."/>
            <person name="Grimwood J."/>
            <person name="Chapman J.A."/>
            <person name="Shapiro H."/>
            <person name="Aerts A."/>
            <person name="Otillar R.P."/>
            <person name="Terry A.Y."/>
            <person name="Boore J.L."/>
            <person name="Simakov O."/>
            <person name="Marletaz F."/>
            <person name="Cho S.-J."/>
            <person name="Edsinger-Gonzales E."/>
            <person name="Havlak P."/>
            <person name="Kuo D.-H."/>
            <person name="Larsson T."/>
            <person name="Lv J."/>
            <person name="Arendt D."/>
            <person name="Savage R."/>
            <person name="Osoegawa K."/>
            <person name="de Jong P."/>
            <person name="Lindberg D.R."/>
            <person name="Seaver E.C."/>
            <person name="Weisblat D.A."/>
            <person name="Putnam N.H."/>
            <person name="Grigoriev I.V."/>
            <person name="Rokhsar D.S."/>
        </authorList>
    </citation>
    <scope>NUCLEOTIDE SEQUENCE</scope>
</reference>
<dbReference type="EMBL" id="AMQM01005147">
    <property type="status" value="NOT_ANNOTATED_CDS"/>
    <property type="molecule type" value="Genomic_DNA"/>
</dbReference>
<dbReference type="GeneID" id="20205248"/>
<keyword evidence="4" id="KW-1185">Reference proteome</keyword>